<evidence type="ECO:0000256" key="1">
    <source>
        <dbReference type="SAM" id="MobiDB-lite"/>
    </source>
</evidence>
<reference evidence="2 3" key="1">
    <citation type="submission" date="2020-08" db="EMBL/GenBank/DDBJ databases">
        <title>Plant Genome Project.</title>
        <authorList>
            <person name="Zhang R.-G."/>
        </authorList>
    </citation>
    <scope>NUCLEOTIDE SEQUENCE [LARGE SCALE GENOMIC DNA]</scope>
    <source>
        <strain evidence="2">WSP0</strain>
        <tissue evidence="2">Leaf</tissue>
    </source>
</reference>
<evidence type="ECO:0000313" key="3">
    <source>
        <dbReference type="Proteomes" id="UP000823749"/>
    </source>
</evidence>
<protein>
    <submittedName>
        <fullName evidence="2">Uncharacterized protein</fullName>
    </submittedName>
</protein>
<organism evidence="2 3">
    <name type="scientific">Rhododendron griersonianum</name>
    <dbReference type="NCBI Taxonomy" id="479676"/>
    <lineage>
        <taxon>Eukaryota</taxon>
        <taxon>Viridiplantae</taxon>
        <taxon>Streptophyta</taxon>
        <taxon>Embryophyta</taxon>
        <taxon>Tracheophyta</taxon>
        <taxon>Spermatophyta</taxon>
        <taxon>Magnoliopsida</taxon>
        <taxon>eudicotyledons</taxon>
        <taxon>Gunneridae</taxon>
        <taxon>Pentapetalae</taxon>
        <taxon>asterids</taxon>
        <taxon>Ericales</taxon>
        <taxon>Ericaceae</taxon>
        <taxon>Ericoideae</taxon>
        <taxon>Rhodoreae</taxon>
        <taxon>Rhododendron</taxon>
    </lineage>
</organism>
<comment type="caution">
    <text evidence="2">The sequence shown here is derived from an EMBL/GenBank/DDBJ whole genome shotgun (WGS) entry which is preliminary data.</text>
</comment>
<feature type="region of interest" description="Disordered" evidence="1">
    <location>
        <begin position="48"/>
        <end position="78"/>
    </location>
</feature>
<accession>A0AAV6JW06</accession>
<sequence>MLHHIESKYAQLCWNQSLSTASPFIATQKQQTIQNHCSLCHQTLQIKEAKKDTATQPPQPPVQQPRPQKKPTQRSPPCQLKKLQLAPMKTNNQLSPAPTPHKLLLYQTMMNSAFCLL</sequence>
<gene>
    <name evidence="2" type="ORF">RHGRI_016894</name>
</gene>
<dbReference type="AlphaFoldDB" id="A0AAV6JW06"/>
<keyword evidence="3" id="KW-1185">Reference proteome</keyword>
<evidence type="ECO:0000313" key="2">
    <source>
        <dbReference type="EMBL" id="KAG5544292.1"/>
    </source>
</evidence>
<name>A0AAV6JW06_9ERIC</name>
<proteinExistence type="predicted"/>
<dbReference type="Proteomes" id="UP000823749">
    <property type="component" value="Chromosome 6"/>
</dbReference>
<dbReference type="EMBL" id="JACTNZ010000006">
    <property type="protein sequence ID" value="KAG5544292.1"/>
    <property type="molecule type" value="Genomic_DNA"/>
</dbReference>